<dbReference type="SMART" id="SM00862">
    <property type="entry name" value="Trans_reg_C"/>
    <property type="match status" value="1"/>
</dbReference>
<feature type="domain" description="OmpR/PhoB-type" evidence="6">
    <location>
        <begin position="1"/>
        <end position="103"/>
    </location>
</feature>
<dbReference type="PANTHER" id="PTHR35807:SF1">
    <property type="entry name" value="TRANSCRIPTIONAL REGULATOR REDD"/>
    <property type="match status" value="1"/>
</dbReference>
<dbReference type="Pfam" id="PF00486">
    <property type="entry name" value="Trans_reg_C"/>
    <property type="match status" value="1"/>
</dbReference>
<dbReference type="SMART" id="SM01043">
    <property type="entry name" value="BTAD"/>
    <property type="match status" value="1"/>
</dbReference>
<reference evidence="7 8" key="1">
    <citation type="submission" date="2020-08" db="EMBL/GenBank/DDBJ databases">
        <title>Sequencing the genomes of 1000 actinobacteria strains.</title>
        <authorList>
            <person name="Klenk H.-P."/>
        </authorList>
    </citation>
    <scope>NUCLEOTIDE SEQUENCE [LARGE SCALE GENOMIC DNA]</scope>
    <source>
        <strain evidence="7 8">DSM 45084</strain>
    </source>
</reference>
<dbReference type="InterPro" id="IPR036388">
    <property type="entry name" value="WH-like_DNA-bd_sf"/>
</dbReference>
<keyword evidence="3 5" id="KW-0238">DNA-binding</keyword>
<organism evidence="7 8">
    <name type="scientific">Saccharothrix violaceirubra</name>
    <dbReference type="NCBI Taxonomy" id="413306"/>
    <lineage>
        <taxon>Bacteria</taxon>
        <taxon>Bacillati</taxon>
        <taxon>Actinomycetota</taxon>
        <taxon>Actinomycetes</taxon>
        <taxon>Pseudonocardiales</taxon>
        <taxon>Pseudonocardiaceae</taxon>
        <taxon>Saccharothrix</taxon>
    </lineage>
</organism>
<dbReference type="InterPro" id="IPR001867">
    <property type="entry name" value="OmpR/PhoB-type_DNA-bd"/>
</dbReference>
<evidence type="ECO:0000313" key="8">
    <source>
        <dbReference type="Proteomes" id="UP000542674"/>
    </source>
</evidence>
<gene>
    <name evidence="7" type="ORF">F4559_002770</name>
</gene>
<dbReference type="SUPFAM" id="SSF46894">
    <property type="entry name" value="C-terminal effector domain of the bipartite response regulators"/>
    <property type="match status" value="1"/>
</dbReference>
<dbReference type="Gene3D" id="1.25.40.10">
    <property type="entry name" value="Tetratricopeptide repeat domain"/>
    <property type="match status" value="1"/>
</dbReference>
<dbReference type="Gene3D" id="1.10.10.10">
    <property type="entry name" value="Winged helix-like DNA-binding domain superfamily/Winged helix DNA-binding domain"/>
    <property type="match status" value="1"/>
</dbReference>
<dbReference type="Pfam" id="PF03704">
    <property type="entry name" value="BTAD"/>
    <property type="match status" value="1"/>
</dbReference>
<dbReference type="EMBL" id="JACHJS010000001">
    <property type="protein sequence ID" value="MBB4965411.1"/>
    <property type="molecule type" value="Genomic_DNA"/>
</dbReference>
<dbReference type="InterPro" id="IPR011990">
    <property type="entry name" value="TPR-like_helical_dom_sf"/>
</dbReference>
<dbReference type="SUPFAM" id="SSF48452">
    <property type="entry name" value="TPR-like"/>
    <property type="match status" value="1"/>
</dbReference>
<accession>A0A7W7T362</accession>
<dbReference type="CDD" id="cd15831">
    <property type="entry name" value="BTAD"/>
    <property type="match status" value="1"/>
</dbReference>
<dbReference type="GO" id="GO:0006355">
    <property type="term" value="P:regulation of DNA-templated transcription"/>
    <property type="evidence" value="ECO:0007669"/>
    <property type="project" value="InterPro"/>
</dbReference>
<evidence type="ECO:0000256" key="5">
    <source>
        <dbReference type="PROSITE-ProRule" id="PRU01091"/>
    </source>
</evidence>
<keyword evidence="2" id="KW-0805">Transcription regulation</keyword>
<dbReference type="GO" id="GO:0003677">
    <property type="term" value="F:DNA binding"/>
    <property type="evidence" value="ECO:0007669"/>
    <property type="project" value="UniProtKB-UniRule"/>
</dbReference>
<comment type="similarity">
    <text evidence="1">Belongs to the AfsR/DnrI/RedD regulatory family.</text>
</comment>
<dbReference type="Proteomes" id="UP000542674">
    <property type="component" value="Unassembled WGS sequence"/>
</dbReference>
<comment type="caution">
    <text evidence="7">The sequence shown here is derived from an EMBL/GenBank/DDBJ whole genome shotgun (WGS) entry which is preliminary data.</text>
</comment>
<proteinExistence type="inferred from homology"/>
<evidence type="ECO:0000256" key="1">
    <source>
        <dbReference type="ARBA" id="ARBA00005820"/>
    </source>
</evidence>
<dbReference type="AlphaFoldDB" id="A0A7W7T362"/>
<evidence type="ECO:0000313" key="7">
    <source>
        <dbReference type="EMBL" id="MBB4965411.1"/>
    </source>
</evidence>
<feature type="DNA-binding region" description="OmpR/PhoB-type" evidence="5">
    <location>
        <begin position="1"/>
        <end position="103"/>
    </location>
</feature>
<evidence type="ECO:0000259" key="6">
    <source>
        <dbReference type="PROSITE" id="PS51755"/>
    </source>
</evidence>
<dbReference type="SUPFAM" id="SSF52540">
    <property type="entry name" value="P-loop containing nucleoside triphosphate hydrolases"/>
    <property type="match status" value="1"/>
</dbReference>
<evidence type="ECO:0000256" key="2">
    <source>
        <dbReference type="ARBA" id="ARBA00023015"/>
    </source>
</evidence>
<evidence type="ECO:0000256" key="3">
    <source>
        <dbReference type="ARBA" id="ARBA00023125"/>
    </source>
</evidence>
<dbReference type="PROSITE" id="PS51755">
    <property type="entry name" value="OMPR_PHOB"/>
    <property type="match status" value="1"/>
</dbReference>
<dbReference type="InterPro" id="IPR016032">
    <property type="entry name" value="Sig_transdc_resp-reg_C-effctor"/>
</dbReference>
<protein>
    <submittedName>
        <fullName evidence="7">DNA-binding SARP family transcriptional activator</fullName>
    </submittedName>
</protein>
<keyword evidence="8" id="KW-1185">Reference proteome</keyword>
<dbReference type="InterPro" id="IPR005158">
    <property type="entry name" value="BTAD"/>
</dbReference>
<sequence>MTGPGTFTVELLGPVRVRRDGLEVDLGPARRQAVFAVLAAQAGRAVSREELVAGVWGDAAPATAEAGLYNHVSGLRRALEPRRSRRSAGGIIVSTGGGYLVDVAPDALDVHRFERHRAHARTLADAGALAELDRALALWRGAAFSGVPGPFALAQRARLADLRLATVEARAGLALAAGRVADVIAELSGLVVEHPVREGLRALLITALHLGGRQAEALRAYEDTQRVLVDELGIEPGPALRTARQRVVGDVARPPRTPSVEVARTGIVGRHRELDLLRGPPGRALWLDGEPGIGKSALLAAGLADRRVARVTGDEVDGRLPLRVLLDAVDGRHAEDLCADGPFVLVVDGLQWVDEDTVRFWTDLLPHTTRRPLFLIATARPVPRRADVARARRAVADFEGGEVVGLGGLPADDVVALVTGMVGAPPGPVLRGLCEQAGGNPRYVTELVDALLRDGALAFRDGVVETGRDLSRAVASALTARLDFLSPGTVTVLRWAALLGDEFAPGDVATVAGELVSDLVAAVDEAAAAGVLADAGPRLAFRHPLLRRALYRGMPAAVRTALHGQAARVLAEAGAPADVVARHLADGTS</sequence>
<dbReference type="RefSeq" id="WP_184668934.1">
    <property type="nucleotide sequence ID" value="NZ_BAABAI010000001.1"/>
</dbReference>
<dbReference type="InterPro" id="IPR051677">
    <property type="entry name" value="AfsR-DnrI-RedD_regulator"/>
</dbReference>
<dbReference type="PANTHER" id="PTHR35807">
    <property type="entry name" value="TRANSCRIPTIONAL REGULATOR REDD-RELATED"/>
    <property type="match status" value="1"/>
</dbReference>
<dbReference type="InterPro" id="IPR027417">
    <property type="entry name" value="P-loop_NTPase"/>
</dbReference>
<keyword evidence="4" id="KW-0804">Transcription</keyword>
<evidence type="ECO:0000256" key="4">
    <source>
        <dbReference type="ARBA" id="ARBA00023163"/>
    </source>
</evidence>
<name>A0A7W7T362_9PSEU</name>
<dbReference type="GO" id="GO:0000160">
    <property type="term" value="P:phosphorelay signal transduction system"/>
    <property type="evidence" value="ECO:0007669"/>
    <property type="project" value="InterPro"/>
</dbReference>